<evidence type="ECO:0000313" key="1">
    <source>
        <dbReference type="EMBL" id="KAG9455893.1"/>
    </source>
</evidence>
<proteinExistence type="predicted"/>
<gene>
    <name evidence="1" type="ORF">H6P81_000401</name>
</gene>
<dbReference type="EMBL" id="JAINDJ010000002">
    <property type="protein sequence ID" value="KAG9455893.1"/>
    <property type="molecule type" value="Genomic_DNA"/>
</dbReference>
<organism evidence="1 2">
    <name type="scientific">Aristolochia fimbriata</name>
    <name type="common">White veined hardy Dutchman's pipe vine</name>
    <dbReference type="NCBI Taxonomy" id="158543"/>
    <lineage>
        <taxon>Eukaryota</taxon>
        <taxon>Viridiplantae</taxon>
        <taxon>Streptophyta</taxon>
        <taxon>Embryophyta</taxon>
        <taxon>Tracheophyta</taxon>
        <taxon>Spermatophyta</taxon>
        <taxon>Magnoliopsida</taxon>
        <taxon>Magnoliidae</taxon>
        <taxon>Piperales</taxon>
        <taxon>Aristolochiaceae</taxon>
        <taxon>Aristolochia</taxon>
    </lineage>
</organism>
<comment type="caution">
    <text evidence="1">The sequence shown here is derived from an EMBL/GenBank/DDBJ whole genome shotgun (WGS) entry which is preliminary data.</text>
</comment>
<reference evidence="1 2" key="1">
    <citation type="submission" date="2021-07" db="EMBL/GenBank/DDBJ databases">
        <title>The Aristolochia fimbriata genome: insights into angiosperm evolution, floral development and chemical biosynthesis.</title>
        <authorList>
            <person name="Jiao Y."/>
        </authorList>
    </citation>
    <scope>NUCLEOTIDE SEQUENCE [LARGE SCALE GENOMIC DNA]</scope>
    <source>
        <strain evidence="1">IBCAS-2021</strain>
        <tissue evidence="1">Leaf</tissue>
    </source>
</reference>
<protein>
    <recommendedName>
        <fullName evidence="3">F-box associated domain-containing protein</fullName>
    </recommendedName>
</protein>
<keyword evidence="2" id="KW-1185">Reference proteome</keyword>
<dbReference type="AlphaFoldDB" id="A0AAV7F4H5"/>
<evidence type="ECO:0000313" key="2">
    <source>
        <dbReference type="Proteomes" id="UP000825729"/>
    </source>
</evidence>
<dbReference type="Proteomes" id="UP000825729">
    <property type="component" value="Unassembled WGS sequence"/>
</dbReference>
<evidence type="ECO:0008006" key="3">
    <source>
        <dbReference type="Google" id="ProtNLM"/>
    </source>
</evidence>
<sequence length="536" mass="62700">MMEAWKVVPRRSTVFIDYLTDPCSRYQLGYFFRVDEEGRPYVMGFPFTLVGGKWTNVGFRNELLFFRSAYNYNSYEELLEASCPDEGDPDYKCYVANNALMQLMRIPSHPSDDYSIVGLGLTRSDSDLWQLVAVLKSNLHTTSHTIDPETGGEVIRRSSMTFDDEGFVKIGIFDPKTEAWTTEPAKFSDDFKKNNFKSDASDLFYLNSCPVYHDEALYWVHGWNAKGPENPYYARYPWNIYVGGGPDGDERKQLPLSLLRLCLKTNLFRLIHMPLNDKRNVGLLCKSEEEGPLIYCHLCPTEGLSVWVLDHDDHNYYMPNFNWHRKYYVPAERIDFWHSDLIREEYMERRVEYRKLLSGIGIPDEILDRDEDMTSKVCNRDFVSVHAFDEELHTLLFKVSGCRNHFVCFDFKEEKLVSAHLCLDYKSLNMVPHTDLEVDPDTPQRQVAKMWAEKRKARYKDSTVTHFLVFGIDYRWDLLDDLGNEPIFLISCGVVHLKTGLFHDVEDGVPILPNHEIDREKERQREGLRFCVREFE</sequence>
<name>A0AAV7F4H5_ARIFI</name>
<accession>A0AAV7F4H5</accession>